<evidence type="ECO:0000313" key="3">
    <source>
        <dbReference type="WBParaSite" id="OFLC_0001127701-mRNA-1"/>
    </source>
</evidence>
<accession>A0A183HUW5</accession>
<keyword evidence="2" id="KW-1185">Reference proteome</keyword>
<dbReference type="STRING" id="387005.A0A183HUW5"/>
<sequence length="60" mass="7517">MYPRLHIELAPIYEHLHDQISRFQQPTVTPFDIIKRRRRFDDLLRVWYFSVPIFFEYGTF</sequence>
<organism evidence="3">
    <name type="scientific">Onchocerca flexuosa</name>
    <dbReference type="NCBI Taxonomy" id="387005"/>
    <lineage>
        <taxon>Eukaryota</taxon>
        <taxon>Metazoa</taxon>
        <taxon>Ecdysozoa</taxon>
        <taxon>Nematoda</taxon>
        <taxon>Chromadorea</taxon>
        <taxon>Rhabditida</taxon>
        <taxon>Spirurina</taxon>
        <taxon>Spiruromorpha</taxon>
        <taxon>Filarioidea</taxon>
        <taxon>Onchocercidae</taxon>
        <taxon>Onchocerca</taxon>
    </lineage>
</organism>
<dbReference type="Proteomes" id="UP000267606">
    <property type="component" value="Unassembled WGS sequence"/>
</dbReference>
<name>A0A183HUW5_9BILA</name>
<evidence type="ECO:0000313" key="1">
    <source>
        <dbReference type="EMBL" id="VDO75283.1"/>
    </source>
</evidence>
<gene>
    <name evidence="1" type="ORF">OFLC_LOCUS11281</name>
</gene>
<dbReference type="EMBL" id="UZAJ01016104">
    <property type="protein sequence ID" value="VDO75283.1"/>
    <property type="molecule type" value="Genomic_DNA"/>
</dbReference>
<protein>
    <submittedName>
        <fullName evidence="3">Transposase</fullName>
    </submittedName>
</protein>
<reference evidence="3" key="1">
    <citation type="submission" date="2016-06" db="UniProtKB">
        <authorList>
            <consortium name="WormBaseParasite"/>
        </authorList>
    </citation>
    <scope>IDENTIFICATION</scope>
</reference>
<proteinExistence type="predicted"/>
<dbReference type="WBParaSite" id="OFLC_0001127701-mRNA-1">
    <property type="protein sequence ID" value="OFLC_0001127701-mRNA-1"/>
    <property type="gene ID" value="OFLC_0001127701"/>
</dbReference>
<evidence type="ECO:0000313" key="2">
    <source>
        <dbReference type="Proteomes" id="UP000267606"/>
    </source>
</evidence>
<dbReference type="AlphaFoldDB" id="A0A183HUW5"/>
<reference evidence="1 2" key="2">
    <citation type="submission" date="2018-11" db="EMBL/GenBank/DDBJ databases">
        <authorList>
            <consortium name="Pathogen Informatics"/>
        </authorList>
    </citation>
    <scope>NUCLEOTIDE SEQUENCE [LARGE SCALE GENOMIC DNA]</scope>
</reference>